<dbReference type="EMBL" id="JAGGLU010000007">
    <property type="protein sequence ID" value="MBP2058198.1"/>
    <property type="molecule type" value="Genomic_DNA"/>
</dbReference>
<feature type="domain" description="PTS EIIA type-4" evidence="8">
    <location>
        <begin position="1"/>
        <end position="123"/>
    </location>
</feature>
<proteinExistence type="predicted"/>
<evidence type="ECO:0000256" key="2">
    <source>
        <dbReference type="ARBA" id="ARBA00022448"/>
    </source>
</evidence>
<dbReference type="Gene3D" id="3.40.50.510">
    <property type="entry name" value="Phosphotransferase system, mannose-type IIA component"/>
    <property type="match status" value="1"/>
</dbReference>
<keyword evidence="4" id="KW-0762">Sugar transport</keyword>
<dbReference type="InterPro" id="IPR051471">
    <property type="entry name" value="Bacterial_PTS_sugar_comp"/>
</dbReference>
<dbReference type="InterPro" id="IPR033887">
    <property type="entry name" value="PTS_IIA_man"/>
</dbReference>
<dbReference type="PANTHER" id="PTHR33799">
    <property type="entry name" value="PTS PERMEASE-RELATED-RELATED"/>
    <property type="match status" value="1"/>
</dbReference>
<comment type="caution">
    <text evidence="9">The sequence shown here is derived from an EMBL/GenBank/DDBJ whole genome shotgun (WGS) entry which is preliminary data.</text>
</comment>
<evidence type="ECO:0000259" key="8">
    <source>
        <dbReference type="PROSITE" id="PS51096"/>
    </source>
</evidence>
<evidence type="ECO:0000256" key="6">
    <source>
        <dbReference type="ARBA" id="ARBA00022683"/>
    </source>
</evidence>
<keyword evidence="5" id="KW-0808">Transferase</keyword>
<organism evidence="9 10">
    <name type="scientific">Lactobacillus colini</name>
    <dbReference type="NCBI Taxonomy" id="1819254"/>
    <lineage>
        <taxon>Bacteria</taxon>
        <taxon>Bacillati</taxon>
        <taxon>Bacillota</taxon>
        <taxon>Bacilli</taxon>
        <taxon>Lactobacillales</taxon>
        <taxon>Lactobacillaceae</taxon>
        <taxon>Lactobacillus</taxon>
    </lineage>
</organism>
<reference evidence="9 10" key="1">
    <citation type="submission" date="2021-03" db="EMBL/GenBank/DDBJ databases">
        <title>Genomic Encyclopedia of Type Strains, Phase IV (KMG-IV): sequencing the most valuable type-strain genomes for metagenomic binning, comparative biology and taxonomic classification.</title>
        <authorList>
            <person name="Goeker M."/>
        </authorList>
    </citation>
    <scope>NUCLEOTIDE SEQUENCE [LARGE SCALE GENOMIC DNA]</scope>
    <source>
        <strain evidence="9 10">DSM 101872</strain>
    </source>
</reference>
<dbReference type="InterPro" id="IPR004701">
    <property type="entry name" value="PTS_EIIA_man-typ"/>
</dbReference>
<evidence type="ECO:0000313" key="9">
    <source>
        <dbReference type="EMBL" id="MBP2058198.1"/>
    </source>
</evidence>
<name>A0ABS4MF01_9LACO</name>
<sequence>MKKIILVGHAKTAVAFKEAVQMIFGKVPDFIPLTFESGEGLKDVEDKITSEINGDTAENVLVVTDLFSGTPYNAASILALKGKVNDVVAGMCLPMLLEIATNLETKTIDEIVEMISSNSKQYISILSQIQDKDEGDDF</sequence>
<evidence type="ECO:0000256" key="7">
    <source>
        <dbReference type="ARBA" id="ARBA00022777"/>
    </source>
</evidence>
<evidence type="ECO:0000256" key="4">
    <source>
        <dbReference type="ARBA" id="ARBA00022597"/>
    </source>
</evidence>
<evidence type="ECO:0000256" key="1">
    <source>
        <dbReference type="ARBA" id="ARBA00004496"/>
    </source>
</evidence>
<dbReference type="Proteomes" id="UP001519292">
    <property type="component" value="Unassembled WGS sequence"/>
</dbReference>
<dbReference type="PANTHER" id="PTHR33799:SF1">
    <property type="entry name" value="PTS SYSTEM MANNOSE-SPECIFIC EIIAB COMPONENT-RELATED"/>
    <property type="match status" value="1"/>
</dbReference>
<protein>
    <submittedName>
        <fullName evidence="9">PTS system sorbose-specific IIA component</fullName>
    </submittedName>
</protein>
<evidence type="ECO:0000256" key="5">
    <source>
        <dbReference type="ARBA" id="ARBA00022679"/>
    </source>
</evidence>
<dbReference type="Pfam" id="PF03610">
    <property type="entry name" value="EIIA-man"/>
    <property type="match status" value="1"/>
</dbReference>
<dbReference type="InterPro" id="IPR036662">
    <property type="entry name" value="PTS_EIIA_man-typ_sf"/>
</dbReference>
<dbReference type="PROSITE" id="PS51096">
    <property type="entry name" value="PTS_EIIA_TYPE_4"/>
    <property type="match status" value="1"/>
</dbReference>
<accession>A0ABS4MF01</accession>
<dbReference type="RefSeq" id="WP_209686943.1">
    <property type="nucleotide sequence ID" value="NZ_JAGGLU010000007.1"/>
</dbReference>
<evidence type="ECO:0000313" key="10">
    <source>
        <dbReference type="Proteomes" id="UP001519292"/>
    </source>
</evidence>
<comment type="subcellular location">
    <subcellularLocation>
        <location evidence="1">Cytoplasm</location>
    </subcellularLocation>
</comment>
<keyword evidence="7" id="KW-0418">Kinase</keyword>
<gene>
    <name evidence="9" type="ORF">J2Z60_001375</name>
</gene>
<keyword evidence="10" id="KW-1185">Reference proteome</keyword>
<dbReference type="CDD" id="cd00006">
    <property type="entry name" value="PTS_IIA_man"/>
    <property type="match status" value="1"/>
</dbReference>
<keyword evidence="2" id="KW-0813">Transport</keyword>
<keyword evidence="3" id="KW-0963">Cytoplasm</keyword>
<keyword evidence="6" id="KW-0598">Phosphotransferase system</keyword>
<evidence type="ECO:0000256" key="3">
    <source>
        <dbReference type="ARBA" id="ARBA00022490"/>
    </source>
</evidence>
<dbReference type="SUPFAM" id="SSF53062">
    <property type="entry name" value="PTS system fructose IIA component-like"/>
    <property type="match status" value="1"/>
</dbReference>